<feature type="transmembrane region" description="Helical" evidence="9">
    <location>
        <begin position="114"/>
        <end position="131"/>
    </location>
</feature>
<evidence type="ECO:0000256" key="4">
    <source>
        <dbReference type="ARBA" id="ARBA00022679"/>
    </source>
</evidence>
<feature type="transmembrane region" description="Helical" evidence="9">
    <location>
        <begin position="137"/>
        <end position="159"/>
    </location>
</feature>
<keyword evidence="4" id="KW-0808">Transferase</keyword>
<dbReference type="RefSeq" id="WP_134757810.1">
    <property type="nucleotide sequence ID" value="NZ_MYFO02000019.1"/>
</dbReference>
<feature type="domain" description="Histidine kinase" evidence="10">
    <location>
        <begin position="251"/>
        <end position="461"/>
    </location>
</feature>
<dbReference type="GO" id="GO:0000160">
    <property type="term" value="P:phosphorelay signal transduction system"/>
    <property type="evidence" value="ECO:0007669"/>
    <property type="project" value="UniProtKB-KW"/>
</dbReference>
<dbReference type="AlphaFoldDB" id="A0A4Y8PQQ5"/>
<name>A0A4Y8PQQ5_9BACL</name>
<dbReference type="SMART" id="SM00387">
    <property type="entry name" value="HATPase_c"/>
    <property type="match status" value="1"/>
</dbReference>
<dbReference type="OrthoDB" id="9121833at2"/>
<evidence type="ECO:0000256" key="7">
    <source>
        <dbReference type="ARBA" id="ARBA00022840"/>
    </source>
</evidence>
<dbReference type="PANTHER" id="PTHR43065:SF10">
    <property type="entry name" value="PEROXIDE STRESS-ACTIVATED HISTIDINE KINASE MAK3"/>
    <property type="match status" value="1"/>
</dbReference>
<dbReference type="EMBL" id="MYFO01000075">
    <property type="protein sequence ID" value="TFE82655.1"/>
    <property type="molecule type" value="Genomic_DNA"/>
</dbReference>
<reference evidence="11 12" key="1">
    <citation type="submission" date="2017-03" db="EMBL/GenBank/DDBJ databases">
        <title>Isolation of Levoglucosan Utilizing Bacteria.</title>
        <authorList>
            <person name="Arya A.S."/>
        </authorList>
    </citation>
    <scope>NUCLEOTIDE SEQUENCE [LARGE SCALE GENOMIC DNA]</scope>
    <source>
        <strain evidence="11 12">MEC069</strain>
    </source>
</reference>
<feature type="transmembrane region" description="Helical" evidence="9">
    <location>
        <begin position="6"/>
        <end position="22"/>
    </location>
</feature>
<protein>
    <recommendedName>
        <fullName evidence="2">histidine kinase</fullName>
        <ecNumber evidence="2">2.7.13.3</ecNumber>
    </recommendedName>
</protein>
<gene>
    <name evidence="11" type="ORF">B5M42_24720</name>
</gene>
<dbReference type="EC" id="2.7.13.3" evidence="2"/>
<feature type="transmembrane region" description="Helical" evidence="9">
    <location>
        <begin position="171"/>
        <end position="189"/>
    </location>
</feature>
<evidence type="ECO:0000313" key="12">
    <source>
        <dbReference type="Proteomes" id="UP000298246"/>
    </source>
</evidence>
<dbReference type="InterPro" id="IPR004358">
    <property type="entry name" value="Sig_transdc_His_kin-like_C"/>
</dbReference>
<evidence type="ECO:0000259" key="10">
    <source>
        <dbReference type="PROSITE" id="PS50109"/>
    </source>
</evidence>
<dbReference type="InterPro" id="IPR036890">
    <property type="entry name" value="HATPase_C_sf"/>
</dbReference>
<evidence type="ECO:0000256" key="3">
    <source>
        <dbReference type="ARBA" id="ARBA00022553"/>
    </source>
</evidence>
<dbReference type="PANTHER" id="PTHR43065">
    <property type="entry name" value="SENSOR HISTIDINE KINASE"/>
    <property type="match status" value="1"/>
</dbReference>
<comment type="catalytic activity">
    <reaction evidence="1">
        <text>ATP + protein L-histidine = ADP + protein N-phospho-L-histidine.</text>
        <dbReference type="EC" id="2.7.13.3"/>
    </reaction>
</comment>
<evidence type="ECO:0000256" key="9">
    <source>
        <dbReference type="SAM" id="Phobius"/>
    </source>
</evidence>
<keyword evidence="7" id="KW-0067">ATP-binding</keyword>
<evidence type="ECO:0000256" key="2">
    <source>
        <dbReference type="ARBA" id="ARBA00012438"/>
    </source>
</evidence>
<keyword evidence="9" id="KW-0472">Membrane</keyword>
<evidence type="ECO:0000256" key="6">
    <source>
        <dbReference type="ARBA" id="ARBA00022777"/>
    </source>
</evidence>
<dbReference type="GO" id="GO:0005524">
    <property type="term" value="F:ATP binding"/>
    <property type="evidence" value="ECO:0007669"/>
    <property type="project" value="UniProtKB-KW"/>
</dbReference>
<keyword evidence="6" id="KW-0418">Kinase</keyword>
<evidence type="ECO:0000256" key="8">
    <source>
        <dbReference type="ARBA" id="ARBA00023012"/>
    </source>
</evidence>
<organism evidence="11 12">
    <name type="scientific">Paenibacillus athensensis</name>
    <dbReference type="NCBI Taxonomy" id="1967502"/>
    <lineage>
        <taxon>Bacteria</taxon>
        <taxon>Bacillati</taxon>
        <taxon>Bacillota</taxon>
        <taxon>Bacilli</taxon>
        <taxon>Bacillales</taxon>
        <taxon>Paenibacillaceae</taxon>
        <taxon>Paenibacillus</taxon>
    </lineage>
</organism>
<keyword evidence="5" id="KW-0547">Nucleotide-binding</keyword>
<keyword evidence="8" id="KW-0902">Two-component regulatory system</keyword>
<dbReference type="PROSITE" id="PS50109">
    <property type="entry name" value="HIS_KIN"/>
    <property type="match status" value="1"/>
</dbReference>
<feature type="transmembrane region" description="Helical" evidence="9">
    <location>
        <begin position="34"/>
        <end position="52"/>
    </location>
</feature>
<sequence>MIISIVLIVFFLILCVLIFVTDSKRDVYKMTCRWIGVSSIVGVIGNIAHAWAGLLPRLEQRGHAGQALHAWLLESANWLYLIFTIIAYYALPYVFFMFAIAFHPELSAKWHRRGLFVLLIPALASLIYSLANAQEEFPRLFVILWIVPYFAAGGVLLIHGFRAECNRLVRGYRLFICCAFIPVVCLVMLKDYVFPVFGVEQEALISWSIGLSTIVFVTYFCIRFGILGVQIKFEKERIIGSVRAVVSSTSMLNHAIKNEIGKIDFQLTKLTKLASHPDSQAILNEIEIARNSTIHLLEVVKRIEYHSRVLEIKEERHSLVDILERSLLMNAASMASEHVEIRKDYQLRPILTVDSVHIQEAFSNIVMNALEALDTDKRIDISIRKADKEICVAFKDYGKGMQEDLLPFALEPFFSTKKNRQNFGLGLSYCLHVMEKHRGRLLFASRLNEGTTVTLCFPVTRYAGEEADAALESPAKRNAWREGWDCK</sequence>
<evidence type="ECO:0000313" key="11">
    <source>
        <dbReference type="EMBL" id="TFE82655.1"/>
    </source>
</evidence>
<dbReference type="InterPro" id="IPR005467">
    <property type="entry name" value="His_kinase_dom"/>
</dbReference>
<keyword evidence="3" id="KW-0597">Phosphoprotein</keyword>
<dbReference type="Gene3D" id="3.30.565.10">
    <property type="entry name" value="Histidine kinase-like ATPase, C-terminal domain"/>
    <property type="match status" value="1"/>
</dbReference>
<keyword evidence="12" id="KW-1185">Reference proteome</keyword>
<accession>A0A4Y8PQQ5</accession>
<evidence type="ECO:0000256" key="5">
    <source>
        <dbReference type="ARBA" id="ARBA00022741"/>
    </source>
</evidence>
<feature type="transmembrane region" description="Helical" evidence="9">
    <location>
        <begin position="78"/>
        <end position="102"/>
    </location>
</feature>
<dbReference type="GO" id="GO:0004673">
    <property type="term" value="F:protein histidine kinase activity"/>
    <property type="evidence" value="ECO:0007669"/>
    <property type="project" value="UniProtKB-EC"/>
</dbReference>
<dbReference type="Pfam" id="PF02518">
    <property type="entry name" value="HATPase_c"/>
    <property type="match status" value="1"/>
</dbReference>
<feature type="transmembrane region" description="Helical" evidence="9">
    <location>
        <begin position="209"/>
        <end position="229"/>
    </location>
</feature>
<keyword evidence="9" id="KW-0812">Transmembrane</keyword>
<evidence type="ECO:0000256" key="1">
    <source>
        <dbReference type="ARBA" id="ARBA00000085"/>
    </source>
</evidence>
<dbReference type="Proteomes" id="UP000298246">
    <property type="component" value="Unassembled WGS sequence"/>
</dbReference>
<dbReference type="SUPFAM" id="SSF55874">
    <property type="entry name" value="ATPase domain of HSP90 chaperone/DNA topoisomerase II/histidine kinase"/>
    <property type="match status" value="1"/>
</dbReference>
<keyword evidence="9" id="KW-1133">Transmembrane helix</keyword>
<proteinExistence type="predicted"/>
<dbReference type="PRINTS" id="PR00344">
    <property type="entry name" value="BCTRLSENSOR"/>
</dbReference>
<comment type="caution">
    <text evidence="11">The sequence shown here is derived from an EMBL/GenBank/DDBJ whole genome shotgun (WGS) entry which is preliminary data.</text>
</comment>
<dbReference type="InterPro" id="IPR003594">
    <property type="entry name" value="HATPase_dom"/>
</dbReference>